<feature type="transmembrane region" description="Helical" evidence="1">
    <location>
        <begin position="64"/>
        <end position="85"/>
    </location>
</feature>
<feature type="transmembrane region" description="Helical" evidence="1">
    <location>
        <begin position="20"/>
        <end position="44"/>
    </location>
</feature>
<keyword evidence="1" id="KW-0812">Transmembrane</keyword>
<reference evidence="2 3" key="1">
    <citation type="submission" date="2016-10" db="EMBL/GenBank/DDBJ databases">
        <authorList>
            <person name="de Groot N.N."/>
        </authorList>
    </citation>
    <scope>NUCLEOTIDE SEQUENCE [LARGE SCALE GENOMIC DNA]</scope>
    <source>
        <strain evidence="2 3">DSM 21668</strain>
    </source>
</reference>
<accession>A0A1G9RSC7</accession>
<organism evidence="2 3">
    <name type="scientific">Siphonobacter aquaeclarae</name>
    <dbReference type="NCBI Taxonomy" id="563176"/>
    <lineage>
        <taxon>Bacteria</taxon>
        <taxon>Pseudomonadati</taxon>
        <taxon>Bacteroidota</taxon>
        <taxon>Cytophagia</taxon>
        <taxon>Cytophagales</taxon>
        <taxon>Cytophagaceae</taxon>
        <taxon>Siphonobacter</taxon>
    </lineage>
</organism>
<dbReference type="EMBL" id="FNGS01000005">
    <property type="protein sequence ID" value="SDM25867.1"/>
    <property type="molecule type" value="Genomic_DNA"/>
</dbReference>
<feature type="transmembrane region" description="Helical" evidence="1">
    <location>
        <begin position="121"/>
        <end position="142"/>
    </location>
</feature>
<keyword evidence="1" id="KW-0472">Membrane</keyword>
<dbReference type="AlphaFoldDB" id="A0A1G9RSC7"/>
<keyword evidence="1" id="KW-1133">Transmembrane helix</keyword>
<gene>
    <name evidence="2" type="ORF">SAMN04488090_3007</name>
</gene>
<dbReference type="Proteomes" id="UP000198901">
    <property type="component" value="Unassembled WGS sequence"/>
</dbReference>
<sequence length="220" mass="24794">MYAGRNFRQQMKKLEQLKDWLPIGYLYLVILGVLKEGVFFYQLGIDVLKFSPVSDIFMSPVADIFSDPVILGAFVLVMLLVYVYLRILEKLAKKPSVRQVFSGKGNPLLTDEEMKAKMRGLLNICLGIGVLCFFVGTGLGGGNKTRRRIEENRMEYRHKVTFGTGETEEVYLIDSNSAYCFYVSKGQRTIKIAPMGAVKSIELIDNRMLETKKTPVAAKG</sequence>
<protein>
    <submittedName>
        <fullName evidence="2">Uncharacterized protein</fullName>
    </submittedName>
</protein>
<proteinExistence type="predicted"/>
<keyword evidence="3" id="KW-1185">Reference proteome</keyword>
<evidence type="ECO:0000313" key="3">
    <source>
        <dbReference type="Proteomes" id="UP000198901"/>
    </source>
</evidence>
<name>A0A1G9RSC7_9BACT</name>
<evidence type="ECO:0000256" key="1">
    <source>
        <dbReference type="SAM" id="Phobius"/>
    </source>
</evidence>
<evidence type="ECO:0000313" key="2">
    <source>
        <dbReference type="EMBL" id="SDM25867.1"/>
    </source>
</evidence>